<feature type="transmembrane region" description="Helical" evidence="1">
    <location>
        <begin position="119"/>
        <end position="143"/>
    </location>
</feature>
<dbReference type="AlphaFoldDB" id="A0A397IXW3"/>
<proteinExistence type="predicted"/>
<name>A0A397IXW3_9GLOM</name>
<sequence length="160" mass="18014">MNKIKLFDKLEWSQMNAVGDEMDSRIYFSSALSNTWWLFIFCVSIIHSVIPKLATLDTNKNPFVWSSNSEVGAPPSIYGHTANLYNDNIIITFDNNRWVTTFSPPDNKTSTTTTFSKSLAIRLGTGIGALLLISCIFITIFIVRRTKQRSVILKMPGNIS</sequence>
<feature type="transmembrane region" description="Helical" evidence="1">
    <location>
        <begin position="31"/>
        <end position="50"/>
    </location>
</feature>
<keyword evidence="3" id="KW-1185">Reference proteome</keyword>
<organism evidence="2 3">
    <name type="scientific">Diversispora epigaea</name>
    <dbReference type="NCBI Taxonomy" id="1348612"/>
    <lineage>
        <taxon>Eukaryota</taxon>
        <taxon>Fungi</taxon>
        <taxon>Fungi incertae sedis</taxon>
        <taxon>Mucoromycota</taxon>
        <taxon>Glomeromycotina</taxon>
        <taxon>Glomeromycetes</taxon>
        <taxon>Diversisporales</taxon>
        <taxon>Diversisporaceae</taxon>
        <taxon>Diversispora</taxon>
    </lineage>
</organism>
<protein>
    <submittedName>
        <fullName evidence="2">Uncharacterized protein</fullName>
    </submittedName>
</protein>
<keyword evidence="1" id="KW-1133">Transmembrane helix</keyword>
<dbReference type="Proteomes" id="UP000266861">
    <property type="component" value="Unassembled WGS sequence"/>
</dbReference>
<evidence type="ECO:0000256" key="1">
    <source>
        <dbReference type="SAM" id="Phobius"/>
    </source>
</evidence>
<evidence type="ECO:0000313" key="2">
    <source>
        <dbReference type="EMBL" id="RHZ77944.1"/>
    </source>
</evidence>
<gene>
    <name evidence="2" type="ORF">Glove_168g46</name>
</gene>
<reference evidence="2 3" key="1">
    <citation type="submission" date="2018-08" db="EMBL/GenBank/DDBJ databases">
        <title>Genome and evolution of the arbuscular mycorrhizal fungus Diversispora epigaea (formerly Glomus versiforme) and its bacterial endosymbionts.</title>
        <authorList>
            <person name="Sun X."/>
            <person name="Fei Z."/>
            <person name="Harrison M."/>
        </authorList>
    </citation>
    <scope>NUCLEOTIDE SEQUENCE [LARGE SCALE GENOMIC DNA]</scope>
    <source>
        <strain evidence="2 3">IT104</strain>
    </source>
</reference>
<dbReference type="OrthoDB" id="432528at2759"/>
<keyword evidence="1" id="KW-0812">Transmembrane</keyword>
<comment type="caution">
    <text evidence="2">The sequence shown here is derived from an EMBL/GenBank/DDBJ whole genome shotgun (WGS) entry which is preliminary data.</text>
</comment>
<keyword evidence="1" id="KW-0472">Membrane</keyword>
<evidence type="ECO:0000313" key="3">
    <source>
        <dbReference type="Proteomes" id="UP000266861"/>
    </source>
</evidence>
<accession>A0A397IXW3</accession>
<dbReference type="EMBL" id="PQFF01000158">
    <property type="protein sequence ID" value="RHZ77944.1"/>
    <property type="molecule type" value="Genomic_DNA"/>
</dbReference>